<dbReference type="Proteomes" id="UP000013456">
    <property type="component" value="Chromosome 4"/>
</dbReference>
<evidence type="ECO:0000313" key="2">
    <source>
        <dbReference type="EMBL" id="EHH18430.1"/>
    </source>
</evidence>
<reference evidence="2" key="1">
    <citation type="journal article" date="2011" name="Nat. Biotechnol.">
        <title>Genome sequencing and comparison of two nonhuman primate animal models, the cynomolgus and Chinese rhesus macaques.</title>
        <authorList>
            <person name="Yan G."/>
            <person name="Zhang G."/>
            <person name="Fang X."/>
            <person name="Zhang Y."/>
            <person name="Li C."/>
            <person name="Ling F."/>
            <person name="Cooper D.N."/>
            <person name="Li Q."/>
            <person name="Li Y."/>
            <person name="van Gool A.J."/>
            <person name="Du H."/>
            <person name="Chen J."/>
            <person name="Chen R."/>
            <person name="Zhang P."/>
            <person name="Huang Z."/>
            <person name="Thompson J.R."/>
            <person name="Meng Y."/>
            <person name="Bai Y."/>
            <person name="Wang J."/>
            <person name="Zhuo M."/>
            <person name="Wang T."/>
            <person name="Huang Y."/>
            <person name="Wei L."/>
            <person name="Li J."/>
            <person name="Wang Z."/>
            <person name="Hu H."/>
            <person name="Yang P."/>
            <person name="Le L."/>
            <person name="Stenson P.D."/>
            <person name="Li B."/>
            <person name="Liu X."/>
            <person name="Ball E.V."/>
            <person name="An N."/>
            <person name="Huang Q."/>
            <person name="Zhang Y."/>
            <person name="Fan W."/>
            <person name="Zhang X."/>
            <person name="Li Y."/>
            <person name="Wang W."/>
            <person name="Katze M.G."/>
            <person name="Su B."/>
            <person name="Nielsen R."/>
            <person name="Yang H."/>
            <person name="Wang J."/>
            <person name="Wang X."/>
            <person name="Wang J."/>
        </authorList>
    </citation>
    <scope>NUCLEOTIDE SEQUENCE [LARGE SCALE GENOMIC DNA]</scope>
    <source>
        <strain evidence="2">CR-5</strain>
    </source>
</reference>
<protein>
    <submittedName>
        <fullName evidence="2">Uncharacterized protein</fullName>
    </submittedName>
</protein>
<accession>G7MPL6</accession>
<dbReference type="AlphaFoldDB" id="G7MPL6"/>
<gene>
    <name evidence="2" type="ORF">EGK_15019</name>
</gene>
<name>G7MPL6_MACMU</name>
<dbReference type="EMBL" id="CM001256">
    <property type="protein sequence ID" value="EHH18430.1"/>
    <property type="molecule type" value="Genomic_DNA"/>
</dbReference>
<feature type="region of interest" description="Disordered" evidence="1">
    <location>
        <begin position="46"/>
        <end position="97"/>
    </location>
</feature>
<organism evidence="2">
    <name type="scientific">Macaca mulatta</name>
    <name type="common">Rhesus macaque</name>
    <dbReference type="NCBI Taxonomy" id="9544"/>
    <lineage>
        <taxon>Eukaryota</taxon>
        <taxon>Metazoa</taxon>
        <taxon>Chordata</taxon>
        <taxon>Craniata</taxon>
        <taxon>Vertebrata</taxon>
        <taxon>Euteleostomi</taxon>
        <taxon>Mammalia</taxon>
        <taxon>Eutheria</taxon>
        <taxon>Euarchontoglires</taxon>
        <taxon>Primates</taxon>
        <taxon>Haplorrhini</taxon>
        <taxon>Catarrhini</taxon>
        <taxon>Cercopithecidae</taxon>
        <taxon>Cercopithecinae</taxon>
        <taxon>Macaca</taxon>
    </lineage>
</organism>
<sequence length="152" mass="15474">MLAGRPAALEGLSVPPLHRPPEEGCWVSGCLLLPVSAAELSRVLGRRSAPGSGNNCGPGVRQPSSRGRGPDRGALGWRRRPGTRGVEGRPLPAEAGDYANTGASALLETPDAAAVLPPQLRKPAPTRRACAVSVLPVCAARPPSPAGCLVVG</sequence>
<evidence type="ECO:0000256" key="1">
    <source>
        <dbReference type="SAM" id="MobiDB-lite"/>
    </source>
</evidence>
<proteinExistence type="predicted"/>